<name>K0TI52_THAOC</name>
<evidence type="ECO:0000313" key="2">
    <source>
        <dbReference type="EMBL" id="EJK77205.1"/>
    </source>
</evidence>
<keyword evidence="3" id="KW-1185">Reference proteome</keyword>
<protein>
    <submittedName>
        <fullName evidence="2">Uncharacterized protein</fullName>
    </submittedName>
</protein>
<comment type="caution">
    <text evidence="2">The sequence shown here is derived from an EMBL/GenBank/DDBJ whole genome shotgun (WGS) entry which is preliminary data.</text>
</comment>
<proteinExistence type="predicted"/>
<gene>
    <name evidence="2" type="ORF">THAOC_00980</name>
</gene>
<feature type="non-terminal residue" evidence="2">
    <location>
        <position position="310"/>
    </location>
</feature>
<evidence type="ECO:0000313" key="3">
    <source>
        <dbReference type="Proteomes" id="UP000266841"/>
    </source>
</evidence>
<reference evidence="2 3" key="1">
    <citation type="journal article" date="2012" name="Genome Biol.">
        <title>Genome and low-iron response of an oceanic diatom adapted to chronic iron limitation.</title>
        <authorList>
            <person name="Lommer M."/>
            <person name="Specht M."/>
            <person name="Roy A.S."/>
            <person name="Kraemer L."/>
            <person name="Andreson R."/>
            <person name="Gutowska M.A."/>
            <person name="Wolf J."/>
            <person name="Bergner S.V."/>
            <person name="Schilhabel M.B."/>
            <person name="Klostermeier U.C."/>
            <person name="Beiko R.G."/>
            <person name="Rosenstiel P."/>
            <person name="Hippler M."/>
            <person name="Laroche J."/>
        </authorList>
    </citation>
    <scope>NUCLEOTIDE SEQUENCE [LARGE SCALE GENOMIC DNA]</scope>
    <source>
        <strain evidence="2 3">CCMP1005</strain>
    </source>
</reference>
<feature type="region of interest" description="Disordered" evidence="1">
    <location>
        <begin position="252"/>
        <end position="271"/>
    </location>
</feature>
<accession>K0TI52</accession>
<sequence length="310" mass="33817">MMTTDPTENWRTSSFEAERSGLIKPSFWRQMEEQMMSLEKTQQSTGIPLLLALIGMVTTDRHTSLLLCDDFFAMEGSYFLKVGVISEEAVRTPRLVKVCETGGFLTPRSLPPGGTPTAEASSSLCVIQAIAPSSSMSTLVGVTSFAHNYFQQRVTAVQSEADALTANIPDIQTRLRIFHQCTINKLPFLLGTEVLHNLPLTDDKFNPADWMDWYGPLSQGVDQQVQRFLGALLGMPADSVSAHALTASGLDGRTPEPVAIPAPQAKRPRDETAPIGPVIPLWASQACFCVCLPPVRGLVRRNMGGRTVGR</sequence>
<organism evidence="2 3">
    <name type="scientific">Thalassiosira oceanica</name>
    <name type="common">Marine diatom</name>
    <dbReference type="NCBI Taxonomy" id="159749"/>
    <lineage>
        <taxon>Eukaryota</taxon>
        <taxon>Sar</taxon>
        <taxon>Stramenopiles</taxon>
        <taxon>Ochrophyta</taxon>
        <taxon>Bacillariophyta</taxon>
        <taxon>Coscinodiscophyceae</taxon>
        <taxon>Thalassiosirophycidae</taxon>
        <taxon>Thalassiosirales</taxon>
        <taxon>Thalassiosiraceae</taxon>
        <taxon>Thalassiosira</taxon>
    </lineage>
</organism>
<dbReference type="Proteomes" id="UP000266841">
    <property type="component" value="Unassembled WGS sequence"/>
</dbReference>
<dbReference type="AlphaFoldDB" id="K0TI52"/>
<dbReference type="EMBL" id="AGNL01001185">
    <property type="protein sequence ID" value="EJK77205.1"/>
    <property type="molecule type" value="Genomic_DNA"/>
</dbReference>
<evidence type="ECO:0000256" key="1">
    <source>
        <dbReference type="SAM" id="MobiDB-lite"/>
    </source>
</evidence>